<dbReference type="InterPro" id="IPR013821">
    <property type="entry name" value="K_chnl_volt-dep_KCNQ_C"/>
</dbReference>
<keyword evidence="9" id="KW-0407">Ion channel</keyword>
<feature type="domain" description="Potassium channel voltage dependent KCNQ C-terminal" evidence="12">
    <location>
        <begin position="1"/>
        <end position="97"/>
    </location>
</feature>
<evidence type="ECO:0000256" key="6">
    <source>
        <dbReference type="ARBA" id="ARBA00022882"/>
    </source>
</evidence>
<keyword evidence="3" id="KW-0472">Membrane</keyword>
<evidence type="ECO:0000259" key="12">
    <source>
        <dbReference type="Pfam" id="PF03520"/>
    </source>
</evidence>
<comment type="catalytic activity">
    <reaction evidence="10">
        <text>K(+)(in) = K(+)(out)</text>
        <dbReference type="Rhea" id="RHEA:29463"/>
        <dbReference type="ChEBI" id="CHEBI:29103"/>
    </reaction>
</comment>
<evidence type="ECO:0000313" key="14">
    <source>
        <dbReference type="Proteomes" id="UP000830375"/>
    </source>
</evidence>
<dbReference type="PRINTS" id="PR01460">
    <property type="entry name" value="KCNQ1CHANNEL"/>
</dbReference>
<comment type="subcellular location">
    <subcellularLocation>
        <location evidence="1">Cell membrane</location>
        <topology evidence="1">Multi-pass membrane protein</topology>
    </subcellularLocation>
</comment>
<protein>
    <submittedName>
        <fullName evidence="13">Potassium voltage-gated channel subfamily KQT member 1</fullName>
    </submittedName>
</protein>
<dbReference type="Proteomes" id="UP000830375">
    <property type="component" value="Unassembled WGS sequence"/>
</dbReference>
<comment type="caution">
    <text evidence="13">The sequence shown here is derived from an EMBL/GenBank/DDBJ whole genome shotgun (WGS) entry which is preliminary data.</text>
</comment>
<evidence type="ECO:0000256" key="2">
    <source>
        <dbReference type="ARBA" id="ARBA00022448"/>
    </source>
</evidence>
<dbReference type="InterPro" id="IPR005827">
    <property type="entry name" value="K_chnl_volt-dep_KCQN1"/>
</dbReference>
<dbReference type="EMBL" id="JACTAM010000007">
    <property type="protein sequence ID" value="KAI2662452.1"/>
    <property type="molecule type" value="Genomic_DNA"/>
</dbReference>
<keyword evidence="4" id="KW-0633">Potassium transport</keyword>
<evidence type="ECO:0000256" key="11">
    <source>
        <dbReference type="SAM" id="MobiDB-lite"/>
    </source>
</evidence>
<evidence type="ECO:0000256" key="1">
    <source>
        <dbReference type="ARBA" id="ARBA00004651"/>
    </source>
</evidence>
<evidence type="ECO:0000256" key="5">
    <source>
        <dbReference type="ARBA" id="ARBA00022826"/>
    </source>
</evidence>
<organism evidence="13 14">
    <name type="scientific">Labeo rohita</name>
    <name type="common">Indian major carp</name>
    <name type="synonym">Cyprinus rohita</name>
    <dbReference type="NCBI Taxonomy" id="84645"/>
    <lineage>
        <taxon>Eukaryota</taxon>
        <taxon>Metazoa</taxon>
        <taxon>Chordata</taxon>
        <taxon>Craniata</taxon>
        <taxon>Vertebrata</taxon>
        <taxon>Euteleostomi</taxon>
        <taxon>Actinopterygii</taxon>
        <taxon>Neopterygii</taxon>
        <taxon>Teleostei</taxon>
        <taxon>Ostariophysi</taxon>
        <taxon>Cypriniformes</taxon>
        <taxon>Cyprinidae</taxon>
        <taxon>Labeoninae</taxon>
        <taxon>Labeonini</taxon>
        <taxon>Labeo</taxon>
    </lineage>
</organism>
<evidence type="ECO:0000313" key="13">
    <source>
        <dbReference type="EMBL" id="KAI2662452.1"/>
    </source>
</evidence>
<feature type="region of interest" description="Disordered" evidence="11">
    <location>
        <begin position="127"/>
        <end position="150"/>
    </location>
</feature>
<keyword evidence="7" id="KW-0630">Potassium</keyword>
<keyword evidence="6" id="KW-0851">Voltage-gated channel</keyword>
<reference evidence="13 14" key="1">
    <citation type="submission" date="2022-01" db="EMBL/GenBank/DDBJ databases">
        <title>A high-quality chromosome-level genome assembly of rohu carp, Labeo rohita.</title>
        <authorList>
            <person name="Arick M.A. II"/>
            <person name="Hsu C.-Y."/>
            <person name="Magbanua Z."/>
            <person name="Pechanova O."/>
            <person name="Grover C."/>
            <person name="Miller E."/>
            <person name="Thrash A."/>
            <person name="Ezzel L."/>
            <person name="Alam S."/>
            <person name="Benzie J."/>
            <person name="Hamilton M."/>
            <person name="Karsi A."/>
            <person name="Lawrence M.L."/>
            <person name="Peterson D.G."/>
        </authorList>
    </citation>
    <scope>NUCLEOTIDE SEQUENCE [LARGE SCALE GENOMIC DNA]</scope>
    <source>
        <strain evidence="14">BAU-BD-2019</strain>
        <tissue evidence="13">Blood</tissue>
    </source>
</reference>
<accession>A0ABQ8MHW3</accession>
<evidence type="ECO:0000256" key="10">
    <source>
        <dbReference type="ARBA" id="ARBA00034430"/>
    </source>
</evidence>
<name>A0ABQ8MHW3_LABRO</name>
<evidence type="ECO:0000256" key="4">
    <source>
        <dbReference type="ARBA" id="ARBA00022538"/>
    </source>
</evidence>
<dbReference type="InterPro" id="IPR003937">
    <property type="entry name" value="K_chnl_volt-dep_KCNQ"/>
</dbReference>
<proteinExistence type="predicted"/>
<evidence type="ECO:0000256" key="7">
    <source>
        <dbReference type="ARBA" id="ARBA00022958"/>
    </source>
</evidence>
<dbReference type="PANTHER" id="PTHR47735">
    <property type="entry name" value="POTASSIUM VOLTAGE-GATED CHANNEL SUBFAMILY KQT MEMBER 4"/>
    <property type="match status" value="1"/>
</dbReference>
<keyword evidence="2" id="KW-0813">Transport</keyword>
<evidence type="ECO:0000256" key="9">
    <source>
        <dbReference type="ARBA" id="ARBA00023303"/>
    </source>
</evidence>
<keyword evidence="3" id="KW-1003">Cell membrane</keyword>
<keyword evidence="8" id="KW-0406">Ion transport</keyword>
<evidence type="ECO:0000256" key="8">
    <source>
        <dbReference type="ARBA" id="ARBA00023065"/>
    </source>
</evidence>
<dbReference type="Pfam" id="PF03520">
    <property type="entry name" value="KCNQ_channel"/>
    <property type="match status" value="1"/>
</dbReference>
<sequence>MYYFVARKKFQQARKPYDVRDVIEQYSQGNLNLMVRIKELQRRLDQSLGKLSFYQTSSERMKDKGINTIGSRLNRMEEKITHMDRTLSSIAESLNLMLARERRGDLARGKELRSSFQRQSATFSLSVPSRQDSLTSSEQLSTPTVIQEDS</sequence>
<keyword evidence="14" id="KW-1185">Reference proteome</keyword>
<evidence type="ECO:0000256" key="3">
    <source>
        <dbReference type="ARBA" id="ARBA00022475"/>
    </source>
</evidence>
<dbReference type="PANTHER" id="PTHR47735:SF14">
    <property type="entry name" value="POTASSIUM VOLTAGE-GATED CHANNEL SUBFAMILY KQT MEMBER 1"/>
    <property type="match status" value="1"/>
</dbReference>
<gene>
    <name evidence="13" type="ORF">H4Q32_001306</name>
</gene>
<keyword evidence="5" id="KW-0631">Potassium channel</keyword>